<evidence type="ECO:0000313" key="3">
    <source>
        <dbReference type="Proteomes" id="UP001324287"/>
    </source>
</evidence>
<dbReference type="SUPFAM" id="SSF50249">
    <property type="entry name" value="Nucleic acid-binding proteins"/>
    <property type="match status" value="1"/>
</dbReference>
<evidence type="ECO:0000313" key="2">
    <source>
        <dbReference type="EMBL" id="WRL63749.1"/>
    </source>
</evidence>
<dbReference type="EMBL" id="CP141261">
    <property type="protein sequence ID" value="WRL63749.1"/>
    <property type="molecule type" value="Genomic_DNA"/>
</dbReference>
<evidence type="ECO:0008006" key="4">
    <source>
        <dbReference type="Google" id="ProtNLM"/>
    </source>
</evidence>
<name>A0ABZ1AZ41_9ACTN</name>
<reference evidence="2 3" key="1">
    <citation type="submission" date="2023-12" db="EMBL/GenBank/DDBJ databases">
        <title>Blastococcus brunescens sp. nov., an actonobacterium isolated from sandstone collected in sahara desert.</title>
        <authorList>
            <person name="Gtari M."/>
            <person name="Ghodhbane F."/>
        </authorList>
    </citation>
    <scope>NUCLEOTIDE SEQUENCE [LARGE SCALE GENOMIC DNA]</scope>
    <source>
        <strain evidence="2 3">BMG 8361</strain>
    </source>
</reference>
<accession>A0ABZ1AZ41</accession>
<evidence type="ECO:0000256" key="1">
    <source>
        <dbReference type="SAM" id="MobiDB-lite"/>
    </source>
</evidence>
<feature type="region of interest" description="Disordered" evidence="1">
    <location>
        <begin position="59"/>
        <end position="84"/>
    </location>
</feature>
<dbReference type="RefSeq" id="WP_324275082.1">
    <property type="nucleotide sequence ID" value="NZ_CP141261.1"/>
</dbReference>
<protein>
    <recommendedName>
        <fullName evidence="4">Cold shock domain-containing protein</fullName>
    </recommendedName>
</protein>
<keyword evidence="3" id="KW-1185">Reference proteome</keyword>
<sequence>MARSGTNVGTVVRWNADQGTGFIESPDLPDDCWVEAAAVDPGAGGDLRAGQVVEVEWAESGDASHPVRALRVTPRDDLQATPGA</sequence>
<gene>
    <name evidence="2" type="ORF">U6N30_29580</name>
</gene>
<dbReference type="InterPro" id="IPR012340">
    <property type="entry name" value="NA-bd_OB-fold"/>
</dbReference>
<dbReference type="Gene3D" id="2.40.50.140">
    <property type="entry name" value="Nucleic acid-binding proteins"/>
    <property type="match status" value="1"/>
</dbReference>
<organism evidence="2 3">
    <name type="scientific">Blastococcus brunescens</name>
    <dbReference type="NCBI Taxonomy" id="1564165"/>
    <lineage>
        <taxon>Bacteria</taxon>
        <taxon>Bacillati</taxon>
        <taxon>Actinomycetota</taxon>
        <taxon>Actinomycetes</taxon>
        <taxon>Geodermatophilales</taxon>
        <taxon>Geodermatophilaceae</taxon>
        <taxon>Blastococcus</taxon>
    </lineage>
</organism>
<dbReference type="Proteomes" id="UP001324287">
    <property type="component" value="Chromosome"/>
</dbReference>
<proteinExistence type="predicted"/>